<keyword evidence="3" id="KW-1185">Reference proteome</keyword>
<feature type="domain" description="Phage head morphogenesis" evidence="1">
    <location>
        <begin position="96"/>
        <end position="185"/>
    </location>
</feature>
<dbReference type="InterPro" id="IPR006528">
    <property type="entry name" value="Phage_head_morphogenesis_dom"/>
</dbReference>
<evidence type="ECO:0000259" key="1">
    <source>
        <dbReference type="Pfam" id="PF04233"/>
    </source>
</evidence>
<dbReference type="Pfam" id="PF04233">
    <property type="entry name" value="Phage_Mu_F"/>
    <property type="match status" value="1"/>
</dbReference>
<proteinExistence type="predicted"/>
<gene>
    <name evidence="2" type="ORF">ACM44_13325</name>
</gene>
<protein>
    <recommendedName>
        <fullName evidence="1">Phage head morphogenesis domain-containing protein</fullName>
    </recommendedName>
</protein>
<dbReference type="EMBL" id="LFNG01000024">
    <property type="protein sequence ID" value="KMQ70232.1"/>
    <property type="molecule type" value="Genomic_DNA"/>
</dbReference>
<dbReference type="Proteomes" id="UP000035900">
    <property type="component" value="Unassembled WGS sequence"/>
</dbReference>
<name>A0A0J7IWA0_9FLAO</name>
<comment type="caution">
    <text evidence="2">The sequence shown here is derived from an EMBL/GenBank/DDBJ whole genome shotgun (WGS) entry which is preliminary data.</text>
</comment>
<reference evidence="2 3" key="1">
    <citation type="journal article" date="2004" name="Int. J. Syst. Evol. Microbiol.">
        <title>Kaistella koreensis gen. nov., sp. nov., a novel member of the Chryseobacterium-Bergeyella-Riemerella branch.</title>
        <authorList>
            <person name="Kim M.K."/>
            <person name="Im W.T."/>
            <person name="Shin Y.K."/>
            <person name="Lim J.H."/>
            <person name="Kim S.H."/>
            <person name="Lee B.C."/>
            <person name="Park M.Y."/>
            <person name="Lee K.Y."/>
            <person name="Lee S.T."/>
        </authorList>
    </citation>
    <scope>NUCLEOTIDE SEQUENCE [LARGE SCALE GENOMIC DNA]</scope>
    <source>
        <strain evidence="2 3">CCUG 49689</strain>
    </source>
</reference>
<dbReference type="NCBIfam" id="TIGR01641">
    <property type="entry name" value="phageSPP1_gp7"/>
    <property type="match status" value="1"/>
</dbReference>
<dbReference type="PATRIC" id="fig|1304281.5.peg.2875"/>
<dbReference type="AlphaFoldDB" id="A0A0J7IWA0"/>
<dbReference type="STRING" id="1304281.ACM44_13325"/>
<organism evidence="2 3">
    <name type="scientific">Chryseobacterium koreense CCUG 49689</name>
    <dbReference type="NCBI Taxonomy" id="1304281"/>
    <lineage>
        <taxon>Bacteria</taxon>
        <taxon>Pseudomonadati</taxon>
        <taxon>Bacteroidota</taxon>
        <taxon>Flavobacteriia</taxon>
        <taxon>Flavobacteriales</taxon>
        <taxon>Weeksellaceae</taxon>
        <taxon>Chryseobacterium group</taxon>
        <taxon>Chryseobacterium</taxon>
    </lineage>
</organism>
<evidence type="ECO:0000313" key="2">
    <source>
        <dbReference type="EMBL" id="KMQ70232.1"/>
    </source>
</evidence>
<sequence>MPFTEVLKAAEKAFKELHEKGSYKVEDLKSPTYQKLINETQKVFDFAIKDNDIPAEMLYKLQNDSFIFSGLKTHAQLMEAASLLRDENGKIRSFDSFAHEFNKINENYNQNYLEAEYQFAVSSSQQAANWANLDDSDRYYLQYRTAFDDRVRESHAAMHNTTLPKDDPFWSSYYPPNGWRCRCTVVEVRRTRYEMSDSEKAMKSGELATTQINKEGKNKLEIFRFNPGAENKVFPPEHPYNKVKGAVEVKKELENKDSKFSDVVQSLKDKNISYLEVKQLSKKLTDNEIIEKIGGGDLTSGSCSSLSFAYAGNKHGLDVNDFRGGDSRSFFGSGRNVETISNKVGGITERDENDITAVRKLIKNIEKNKEYILVTGQHSAVIRMSKDDKLEFLELQSPTSNGFKPLNSDILKRRFGCKKSHTTYGMKYKAPSTLIDIDNLNVDGYSEMLGYINTATDEQKKGSKGRTR</sequence>
<evidence type="ECO:0000313" key="3">
    <source>
        <dbReference type="Proteomes" id="UP000035900"/>
    </source>
</evidence>
<accession>A0A0J7IWA0</accession>